<keyword evidence="1" id="KW-0812">Transmembrane</keyword>
<keyword evidence="1" id="KW-0472">Membrane</keyword>
<organism evidence="2">
    <name type="scientific">Anguilla anguilla</name>
    <name type="common">European freshwater eel</name>
    <name type="synonym">Muraena anguilla</name>
    <dbReference type="NCBI Taxonomy" id="7936"/>
    <lineage>
        <taxon>Eukaryota</taxon>
        <taxon>Metazoa</taxon>
        <taxon>Chordata</taxon>
        <taxon>Craniata</taxon>
        <taxon>Vertebrata</taxon>
        <taxon>Euteleostomi</taxon>
        <taxon>Actinopterygii</taxon>
        <taxon>Neopterygii</taxon>
        <taxon>Teleostei</taxon>
        <taxon>Anguilliformes</taxon>
        <taxon>Anguillidae</taxon>
        <taxon>Anguilla</taxon>
    </lineage>
</organism>
<protein>
    <submittedName>
        <fullName evidence="2">Uncharacterized protein</fullName>
    </submittedName>
</protein>
<name>A0A0E9SVY8_ANGAN</name>
<keyword evidence="1" id="KW-1133">Transmembrane helix</keyword>
<feature type="transmembrane region" description="Helical" evidence="1">
    <location>
        <begin position="21"/>
        <end position="44"/>
    </location>
</feature>
<accession>A0A0E9SVY8</accession>
<proteinExistence type="predicted"/>
<evidence type="ECO:0000256" key="1">
    <source>
        <dbReference type="SAM" id="Phobius"/>
    </source>
</evidence>
<dbReference type="EMBL" id="GBXM01063170">
    <property type="protein sequence ID" value="JAH45407.1"/>
    <property type="molecule type" value="Transcribed_RNA"/>
</dbReference>
<reference evidence="2" key="1">
    <citation type="submission" date="2014-11" db="EMBL/GenBank/DDBJ databases">
        <authorList>
            <person name="Amaro Gonzalez C."/>
        </authorList>
    </citation>
    <scope>NUCLEOTIDE SEQUENCE</scope>
</reference>
<reference evidence="2" key="2">
    <citation type="journal article" date="2015" name="Fish Shellfish Immunol.">
        <title>Early steps in the European eel (Anguilla anguilla)-Vibrio vulnificus interaction in the gills: Role of the RtxA13 toxin.</title>
        <authorList>
            <person name="Callol A."/>
            <person name="Pajuelo D."/>
            <person name="Ebbesson L."/>
            <person name="Teles M."/>
            <person name="MacKenzie S."/>
            <person name="Amaro C."/>
        </authorList>
    </citation>
    <scope>NUCLEOTIDE SEQUENCE</scope>
</reference>
<sequence length="56" mass="6408">MLYVLLGRHFFLFTLSFQDKSLCHTALVIITVVILCIVISPFFVRICEFRAANALC</sequence>
<evidence type="ECO:0000313" key="2">
    <source>
        <dbReference type="EMBL" id="JAH45407.1"/>
    </source>
</evidence>
<dbReference type="AlphaFoldDB" id="A0A0E9SVY8"/>